<dbReference type="EMBL" id="OV696697">
    <property type="protein sequence ID" value="CAH1241789.1"/>
    <property type="molecule type" value="Genomic_DNA"/>
</dbReference>
<proteinExistence type="predicted"/>
<organism evidence="3 4">
    <name type="scientific">Branchiostoma lanceolatum</name>
    <name type="common">Common lancelet</name>
    <name type="synonym">Amphioxus lanceolatum</name>
    <dbReference type="NCBI Taxonomy" id="7740"/>
    <lineage>
        <taxon>Eukaryota</taxon>
        <taxon>Metazoa</taxon>
        <taxon>Chordata</taxon>
        <taxon>Cephalochordata</taxon>
        <taxon>Leptocardii</taxon>
        <taxon>Amphioxiformes</taxon>
        <taxon>Branchiostomatidae</taxon>
        <taxon>Branchiostoma</taxon>
    </lineage>
</organism>
<reference evidence="3" key="1">
    <citation type="submission" date="2022-01" db="EMBL/GenBank/DDBJ databases">
        <authorList>
            <person name="Braso-Vives M."/>
        </authorList>
    </citation>
    <scope>NUCLEOTIDE SEQUENCE</scope>
</reference>
<evidence type="ECO:0000256" key="2">
    <source>
        <dbReference type="SAM" id="MobiDB-lite"/>
    </source>
</evidence>
<evidence type="ECO:0000313" key="4">
    <source>
        <dbReference type="Proteomes" id="UP000838412"/>
    </source>
</evidence>
<sequence length="198" mass="22507">MATEGVTEQMVRNIIRQEQFSIKAKQDDLEGCIGNLTRHQESLKKENNFLRSEVDQLMLALQQEAKRLEKLIIVGQGKGSTRLKRTDSSSAAQKRHNPFNDSRTSKLYPDLPKETAEIGHQNVGNSTVSIAENERSLQSWWARNVCGPLKKKLGNAIDSFFEHVHLRSKMRHKSRRRRRQFEGTIPDSAARNSSAVVA</sequence>
<dbReference type="AlphaFoldDB" id="A0A8J9YU80"/>
<keyword evidence="1" id="KW-0175">Coiled coil</keyword>
<evidence type="ECO:0000313" key="3">
    <source>
        <dbReference type="EMBL" id="CAH1241789.1"/>
    </source>
</evidence>
<keyword evidence="4" id="KW-1185">Reference proteome</keyword>
<dbReference type="OrthoDB" id="10013986at2759"/>
<dbReference type="Proteomes" id="UP000838412">
    <property type="component" value="Chromosome 12"/>
</dbReference>
<accession>A0A8J9YU80</accession>
<protein>
    <submittedName>
        <fullName evidence="3">Hypp6423 protein</fullName>
    </submittedName>
</protein>
<evidence type="ECO:0000256" key="1">
    <source>
        <dbReference type="SAM" id="Coils"/>
    </source>
</evidence>
<feature type="region of interest" description="Disordered" evidence="2">
    <location>
        <begin position="82"/>
        <end position="107"/>
    </location>
</feature>
<feature type="coiled-coil region" evidence="1">
    <location>
        <begin position="40"/>
        <end position="71"/>
    </location>
</feature>
<name>A0A8J9YU80_BRALA</name>
<feature type="region of interest" description="Disordered" evidence="2">
    <location>
        <begin position="171"/>
        <end position="198"/>
    </location>
</feature>
<gene>
    <name evidence="3" type="primary">Hypp6423</name>
    <name evidence="3" type="ORF">BLAG_LOCUS5268</name>
</gene>